<comment type="caution">
    <text evidence="2">The sequence shown here is derived from an EMBL/GenBank/DDBJ whole genome shotgun (WGS) entry which is preliminary data.</text>
</comment>
<proteinExistence type="predicted"/>
<evidence type="ECO:0000256" key="1">
    <source>
        <dbReference type="SAM" id="MobiDB-lite"/>
    </source>
</evidence>
<accession>A0A4Y2E8K0</accession>
<protein>
    <submittedName>
        <fullName evidence="2">Uncharacterized protein</fullName>
    </submittedName>
</protein>
<reference evidence="2 3" key="1">
    <citation type="journal article" date="2019" name="Sci. Rep.">
        <title>Orb-weaving spider Araneus ventricosus genome elucidates the spidroin gene catalogue.</title>
        <authorList>
            <person name="Kono N."/>
            <person name="Nakamura H."/>
            <person name="Ohtoshi R."/>
            <person name="Moran D.A.P."/>
            <person name="Shinohara A."/>
            <person name="Yoshida Y."/>
            <person name="Fujiwara M."/>
            <person name="Mori M."/>
            <person name="Tomita M."/>
            <person name="Arakawa K."/>
        </authorList>
    </citation>
    <scope>NUCLEOTIDE SEQUENCE [LARGE SCALE GENOMIC DNA]</scope>
</reference>
<sequence>MTVAATARVPSPNGHHRQKASSNHQCTQQGSETPLTYPAVSHPRTRGALQQGSVTFSRSMIKWSEQLRLSCDCDIARIDSVLDSGVATGPSQLENFRFCLWSVVPWCRLWDWRDLGLKSVLTKNFAMHVSLVLVKSDIEGQASSRWRGVEVWRLGCPPSHLTTVQSVSQNSPRVLY</sequence>
<dbReference type="AlphaFoldDB" id="A0A4Y2E8K0"/>
<gene>
    <name evidence="2" type="ORF">AVEN_62249_1</name>
</gene>
<evidence type="ECO:0000313" key="2">
    <source>
        <dbReference type="EMBL" id="GBM25492.1"/>
    </source>
</evidence>
<name>A0A4Y2E8K0_ARAVE</name>
<keyword evidence="3" id="KW-1185">Reference proteome</keyword>
<dbReference type="EMBL" id="BGPR01000539">
    <property type="protein sequence ID" value="GBM25492.1"/>
    <property type="molecule type" value="Genomic_DNA"/>
</dbReference>
<dbReference type="Proteomes" id="UP000499080">
    <property type="component" value="Unassembled WGS sequence"/>
</dbReference>
<feature type="compositionally biased region" description="Polar residues" evidence="1">
    <location>
        <begin position="20"/>
        <end position="34"/>
    </location>
</feature>
<organism evidence="2 3">
    <name type="scientific">Araneus ventricosus</name>
    <name type="common">Orbweaver spider</name>
    <name type="synonym">Epeira ventricosa</name>
    <dbReference type="NCBI Taxonomy" id="182803"/>
    <lineage>
        <taxon>Eukaryota</taxon>
        <taxon>Metazoa</taxon>
        <taxon>Ecdysozoa</taxon>
        <taxon>Arthropoda</taxon>
        <taxon>Chelicerata</taxon>
        <taxon>Arachnida</taxon>
        <taxon>Araneae</taxon>
        <taxon>Araneomorphae</taxon>
        <taxon>Entelegynae</taxon>
        <taxon>Araneoidea</taxon>
        <taxon>Araneidae</taxon>
        <taxon>Araneus</taxon>
    </lineage>
</organism>
<evidence type="ECO:0000313" key="3">
    <source>
        <dbReference type="Proteomes" id="UP000499080"/>
    </source>
</evidence>
<feature type="region of interest" description="Disordered" evidence="1">
    <location>
        <begin position="1"/>
        <end position="46"/>
    </location>
</feature>